<dbReference type="EMBL" id="QSFP01000005">
    <property type="protein sequence ID" value="RHA68296.1"/>
    <property type="molecule type" value="Genomic_DNA"/>
</dbReference>
<protein>
    <submittedName>
        <fullName evidence="1">Uncharacterized protein</fullName>
    </submittedName>
</protein>
<sequence length="184" mass="21385">MAHIYIALVDTPGFFASLIRHYLGQKYVHVVLSLDEQLSEAYSFGRRNPYIPLIAGFEREWSRQIAGAFPTAEYRICELDCTGEQKEAIRERLHKDYKNRFHMHYAAAGLLTLLCHRKFYLKNQYTCSSYLAEVLGEQGIFISEKHFSLVTPKDVCEYKNCRVVFEGRLSDLIVREEQAVAYET</sequence>
<proteinExistence type="predicted"/>
<gene>
    <name evidence="1" type="ORF">DW927_06135</name>
</gene>
<dbReference type="Gene3D" id="3.90.1720.10">
    <property type="entry name" value="endopeptidase domain like (from Nostoc punctiforme)"/>
    <property type="match status" value="1"/>
</dbReference>
<evidence type="ECO:0000313" key="2">
    <source>
        <dbReference type="Proteomes" id="UP000284465"/>
    </source>
</evidence>
<dbReference type="GeneID" id="61432954"/>
<reference evidence="1 2" key="1">
    <citation type="submission" date="2018-08" db="EMBL/GenBank/DDBJ databases">
        <title>A genome reference for cultivated species of the human gut microbiota.</title>
        <authorList>
            <person name="Zou Y."/>
            <person name="Xue W."/>
            <person name="Luo G."/>
        </authorList>
    </citation>
    <scope>NUCLEOTIDE SEQUENCE [LARGE SCALE GENOMIC DNA]</scope>
    <source>
        <strain evidence="1 2">AM43-11</strain>
    </source>
</reference>
<organism evidence="1 2">
    <name type="scientific">Roseburia intestinalis</name>
    <dbReference type="NCBI Taxonomy" id="166486"/>
    <lineage>
        <taxon>Bacteria</taxon>
        <taxon>Bacillati</taxon>
        <taxon>Bacillota</taxon>
        <taxon>Clostridia</taxon>
        <taxon>Lachnospirales</taxon>
        <taxon>Lachnospiraceae</taxon>
        <taxon>Roseburia</taxon>
    </lineage>
</organism>
<comment type="caution">
    <text evidence="1">The sequence shown here is derived from an EMBL/GenBank/DDBJ whole genome shotgun (WGS) entry which is preliminary data.</text>
</comment>
<dbReference type="RefSeq" id="WP_006856099.1">
    <property type="nucleotide sequence ID" value="NZ_CP097279.1"/>
</dbReference>
<accession>A0A3R6DYK2</accession>
<dbReference type="Proteomes" id="UP000284465">
    <property type="component" value="Unassembled WGS sequence"/>
</dbReference>
<dbReference type="AlphaFoldDB" id="A0A3R6DYK2"/>
<evidence type="ECO:0000313" key="1">
    <source>
        <dbReference type="EMBL" id="RHA68296.1"/>
    </source>
</evidence>
<name>A0A3R6DYK2_9FIRM</name>